<dbReference type="RefSeq" id="WP_148397881.1">
    <property type="nucleotide sequence ID" value="NZ_JAJAGH010000005.1"/>
</dbReference>
<reference evidence="2" key="1">
    <citation type="submission" date="2022-09" db="EMBL/GenBank/DDBJ databases">
        <title>Culturomic study of gut microbiota in children with autism spectrum disorder.</title>
        <authorList>
            <person name="Efimov B.A."/>
            <person name="Chaplin A.V."/>
            <person name="Sokolova S.R."/>
            <person name="Pikina A.P."/>
            <person name="Korzhanova M."/>
            <person name="Belova V."/>
            <person name="Korostin D."/>
        </authorList>
    </citation>
    <scope>NUCLEOTIDE SEQUENCE</scope>
    <source>
        <strain evidence="2">ASD5510</strain>
    </source>
</reference>
<keyword evidence="3" id="KW-1185">Reference proteome</keyword>
<evidence type="ECO:0000313" key="3">
    <source>
        <dbReference type="Proteomes" id="UP001065549"/>
    </source>
</evidence>
<sequence length="241" mass="26824">MNITQAIDIRKSRRTYLSTPIEPAKTALLKSRIEEYNQKSNLTIRFMENGSAAFSGIRKSYGLFKGVRSLFIMKGPAKDPYLKEKIGYYGELLILEATALGLGTCWVGGTFDASGIRKAPDEDLICVITVGNVPEEETLRERMIYKAIHRKTKSIGEMSEVVGEPPLWLKKGMKAVQKAPSTRNTQKVLFLYKAGVLRASVPDTDRFDYVDLGIAKAHFELAAGGKFELGNSAKYVSMEEE</sequence>
<comment type="caution">
    <text evidence="2">The sequence shown here is derived from an EMBL/GenBank/DDBJ whole genome shotgun (WGS) entry which is preliminary data.</text>
</comment>
<dbReference type="SUPFAM" id="SSF55469">
    <property type="entry name" value="FMN-dependent nitroreductase-like"/>
    <property type="match status" value="1"/>
</dbReference>
<evidence type="ECO:0000313" key="2">
    <source>
        <dbReference type="EMBL" id="MCU7377022.1"/>
    </source>
</evidence>
<evidence type="ECO:0000259" key="1">
    <source>
        <dbReference type="Pfam" id="PF14512"/>
    </source>
</evidence>
<dbReference type="InterPro" id="IPR000415">
    <property type="entry name" value="Nitroreductase-like"/>
</dbReference>
<gene>
    <name evidence="2" type="ORF">OBO34_01495</name>
</gene>
<dbReference type="GO" id="GO:0016491">
    <property type="term" value="F:oxidoreductase activity"/>
    <property type="evidence" value="ECO:0007669"/>
    <property type="project" value="InterPro"/>
</dbReference>
<name>A0A9J6QTY5_9FIRM</name>
<feature type="domain" description="Putative nitroreductase TM1586" evidence="1">
    <location>
        <begin position="2"/>
        <end position="223"/>
    </location>
</feature>
<proteinExistence type="predicted"/>
<protein>
    <submittedName>
        <fullName evidence="2">Nitroreductase family protein</fullName>
    </submittedName>
</protein>
<dbReference type="Pfam" id="PF14512">
    <property type="entry name" value="TM1586_NiRdase"/>
    <property type="match status" value="1"/>
</dbReference>
<organism evidence="2 3">
    <name type="scientific">Hominibacterium faecale</name>
    <dbReference type="NCBI Taxonomy" id="2839743"/>
    <lineage>
        <taxon>Bacteria</taxon>
        <taxon>Bacillati</taxon>
        <taxon>Bacillota</taxon>
        <taxon>Clostridia</taxon>
        <taxon>Peptostreptococcales</taxon>
        <taxon>Anaerovoracaceae</taxon>
        <taxon>Hominibacterium</taxon>
    </lineage>
</organism>
<dbReference type="Proteomes" id="UP001065549">
    <property type="component" value="Unassembled WGS sequence"/>
</dbReference>
<dbReference type="Gene3D" id="3.40.109.10">
    <property type="entry name" value="NADH Oxidase"/>
    <property type="match status" value="1"/>
</dbReference>
<accession>A0A9J6QTY5</accession>
<dbReference type="InterPro" id="IPR029478">
    <property type="entry name" value="TM1586_NiRdase"/>
</dbReference>
<dbReference type="AlphaFoldDB" id="A0A9J6QTY5"/>
<dbReference type="EMBL" id="JAOSHN010000001">
    <property type="protein sequence ID" value="MCU7377022.1"/>
    <property type="molecule type" value="Genomic_DNA"/>
</dbReference>